<accession>A0A4V1IUW2</accession>
<reference evidence="4" key="1">
    <citation type="journal article" date="2018" name="Nat. Microbiol.">
        <title>Leveraging single-cell genomics to expand the fungal tree of life.</title>
        <authorList>
            <person name="Ahrendt S.R."/>
            <person name="Quandt C.A."/>
            <person name="Ciobanu D."/>
            <person name="Clum A."/>
            <person name="Salamov A."/>
            <person name="Andreopoulos B."/>
            <person name="Cheng J.F."/>
            <person name="Woyke T."/>
            <person name="Pelin A."/>
            <person name="Henrissat B."/>
            <person name="Reynolds N.K."/>
            <person name="Benny G.L."/>
            <person name="Smith M.E."/>
            <person name="James T.Y."/>
            <person name="Grigoriev I.V."/>
        </authorList>
    </citation>
    <scope>NUCLEOTIDE SEQUENCE [LARGE SCALE GENOMIC DNA]</scope>
    <source>
        <strain evidence="4">ATCC 52028</strain>
    </source>
</reference>
<dbReference type="OrthoDB" id="2159454at2759"/>
<sequence>MPADLPQIFEAVPEEPAFEPPVPAIDETDLPRGAVSREATSPSPLVEAAALSEGRPSSEPLSSEPASAHPTPLADERHGHGEASRVSHDAAPAVAPAIPDPEVTADPGSAQIIDPTSEAVPALRVVAAAAAEAATASAPTADTDAGDSVTHPAAAETDADPLPDGAAAGIAAVATRSGADQASDSTAAHHDGVGGMGIGAGVDVPSAGAARGDPVGAADIQVNPFAALPDPPAAAEAAGGPSGVSDDELDVLPALPKRGDARASLEGGLLASGLSGAPPLMTATGLPPPSGRKQSIARDLQSEVDFLMGENARMRVRITHLESEASFSKIALDKSTLDVEKLRHHLQLLNKDKSSLGKDLEVARETLHMVNSCLKEAEKRIKSFSQTLTKTMAPWEQKVKILEDENVELKREVKALRLYARMPAGLPASAAPFGTERHVVATA</sequence>
<feature type="region of interest" description="Disordered" evidence="2">
    <location>
        <begin position="136"/>
        <end position="163"/>
    </location>
</feature>
<evidence type="ECO:0000256" key="1">
    <source>
        <dbReference type="SAM" id="Coils"/>
    </source>
</evidence>
<proteinExistence type="predicted"/>
<feature type="compositionally biased region" description="Basic and acidic residues" evidence="2">
    <location>
        <begin position="74"/>
        <end position="88"/>
    </location>
</feature>
<feature type="region of interest" description="Disordered" evidence="2">
    <location>
        <begin position="1"/>
        <end position="88"/>
    </location>
</feature>
<evidence type="ECO:0000313" key="4">
    <source>
        <dbReference type="Proteomes" id="UP000274922"/>
    </source>
</evidence>
<feature type="compositionally biased region" description="Low complexity" evidence="2">
    <location>
        <begin position="227"/>
        <end position="239"/>
    </location>
</feature>
<name>A0A4V1IUW2_9FUNG</name>
<gene>
    <name evidence="3" type="ORF">CXG81DRAFT_25369</name>
</gene>
<organism evidence="3 4">
    <name type="scientific">Caulochytrium protostelioides</name>
    <dbReference type="NCBI Taxonomy" id="1555241"/>
    <lineage>
        <taxon>Eukaryota</taxon>
        <taxon>Fungi</taxon>
        <taxon>Fungi incertae sedis</taxon>
        <taxon>Chytridiomycota</taxon>
        <taxon>Chytridiomycota incertae sedis</taxon>
        <taxon>Chytridiomycetes</taxon>
        <taxon>Caulochytriales</taxon>
        <taxon>Caulochytriaceae</taxon>
        <taxon>Caulochytrium</taxon>
    </lineage>
</organism>
<feature type="region of interest" description="Disordered" evidence="2">
    <location>
        <begin position="227"/>
        <end position="250"/>
    </location>
</feature>
<feature type="compositionally biased region" description="Low complexity" evidence="2">
    <location>
        <begin position="52"/>
        <end position="67"/>
    </location>
</feature>
<evidence type="ECO:0000256" key="2">
    <source>
        <dbReference type="SAM" id="MobiDB-lite"/>
    </source>
</evidence>
<dbReference type="EMBL" id="ML014156">
    <property type="protein sequence ID" value="RKP01949.1"/>
    <property type="molecule type" value="Genomic_DNA"/>
</dbReference>
<feature type="coiled-coil region" evidence="1">
    <location>
        <begin position="392"/>
        <end position="419"/>
    </location>
</feature>
<dbReference type="Gene3D" id="1.10.287.1490">
    <property type="match status" value="1"/>
</dbReference>
<keyword evidence="1" id="KW-0175">Coiled coil</keyword>
<protein>
    <submittedName>
        <fullName evidence="3">Uncharacterized protein</fullName>
    </submittedName>
</protein>
<dbReference type="AlphaFoldDB" id="A0A4V1IUW2"/>
<evidence type="ECO:0000313" key="3">
    <source>
        <dbReference type="EMBL" id="RKP01949.1"/>
    </source>
</evidence>
<keyword evidence="4" id="KW-1185">Reference proteome</keyword>
<dbReference type="Proteomes" id="UP000274922">
    <property type="component" value="Unassembled WGS sequence"/>
</dbReference>